<dbReference type="InterPro" id="IPR011006">
    <property type="entry name" value="CheY-like_superfamily"/>
</dbReference>
<dbReference type="SUPFAM" id="SSF52172">
    <property type="entry name" value="CheY-like"/>
    <property type="match status" value="1"/>
</dbReference>
<dbReference type="PRINTS" id="PR00344">
    <property type="entry name" value="BCTRLSENSOR"/>
</dbReference>
<dbReference type="Gene3D" id="3.30.565.10">
    <property type="entry name" value="Histidine kinase-like ATPase, C-terminal domain"/>
    <property type="match status" value="1"/>
</dbReference>
<dbReference type="Pfam" id="PF08448">
    <property type="entry name" value="PAS_4"/>
    <property type="match status" value="1"/>
</dbReference>
<feature type="modified residue" description="4-aspartylphosphate" evidence="7">
    <location>
        <position position="53"/>
    </location>
</feature>
<evidence type="ECO:0000256" key="5">
    <source>
        <dbReference type="ARBA" id="ARBA00022777"/>
    </source>
</evidence>
<keyword evidence="3 7" id="KW-0597">Phosphoprotein</keyword>
<dbReference type="CDD" id="cd00130">
    <property type="entry name" value="PAS"/>
    <property type="match status" value="1"/>
</dbReference>
<dbReference type="SMART" id="SM00388">
    <property type="entry name" value="HisKA"/>
    <property type="match status" value="1"/>
</dbReference>
<organism evidence="11 12">
    <name type="scientific">Opitutus terrae (strain DSM 11246 / JCM 15787 / PB90-1)</name>
    <dbReference type="NCBI Taxonomy" id="452637"/>
    <lineage>
        <taxon>Bacteria</taxon>
        <taxon>Pseudomonadati</taxon>
        <taxon>Verrucomicrobiota</taxon>
        <taxon>Opitutia</taxon>
        <taxon>Opitutales</taxon>
        <taxon>Opitutaceae</taxon>
        <taxon>Opitutus</taxon>
    </lineage>
</organism>
<accession>B1ZQZ0</accession>
<evidence type="ECO:0000256" key="1">
    <source>
        <dbReference type="ARBA" id="ARBA00000085"/>
    </source>
</evidence>
<feature type="domain" description="Histidine kinase" evidence="8">
    <location>
        <begin position="283"/>
        <end position="499"/>
    </location>
</feature>
<dbReference type="InterPro" id="IPR005467">
    <property type="entry name" value="His_kinase_dom"/>
</dbReference>
<keyword evidence="12" id="KW-1185">Reference proteome</keyword>
<dbReference type="STRING" id="452637.Oter_0367"/>
<dbReference type="CDD" id="cd00082">
    <property type="entry name" value="HisKA"/>
    <property type="match status" value="1"/>
</dbReference>
<dbReference type="eggNOG" id="COG0745">
    <property type="taxonomic scope" value="Bacteria"/>
</dbReference>
<evidence type="ECO:0000313" key="11">
    <source>
        <dbReference type="EMBL" id="ACB73657.1"/>
    </source>
</evidence>
<dbReference type="InterPro" id="IPR035965">
    <property type="entry name" value="PAS-like_dom_sf"/>
</dbReference>
<dbReference type="Pfam" id="PF00072">
    <property type="entry name" value="Response_reg"/>
    <property type="match status" value="1"/>
</dbReference>
<dbReference type="Pfam" id="PF02518">
    <property type="entry name" value="HATPase_c"/>
    <property type="match status" value="1"/>
</dbReference>
<dbReference type="PANTHER" id="PTHR42878">
    <property type="entry name" value="TWO-COMPONENT HISTIDINE KINASE"/>
    <property type="match status" value="1"/>
</dbReference>
<evidence type="ECO:0000256" key="2">
    <source>
        <dbReference type="ARBA" id="ARBA00012438"/>
    </source>
</evidence>
<evidence type="ECO:0000259" key="9">
    <source>
        <dbReference type="PROSITE" id="PS50110"/>
    </source>
</evidence>
<dbReference type="Pfam" id="PF00512">
    <property type="entry name" value="HisKA"/>
    <property type="match status" value="1"/>
</dbReference>
<dbReference type="EC" id="2.7.13.3" evidence="2"/>
<keyword evidence="4" id="KW-0808">Transferase</keyword>
<dbReference type="GO" id="GO:0000156">
    <property type="term" value="F:phosphorelay response regulator activity"/>
    <property type="evidence" value="ECO:0007669"/>
    <property type="project" value="TreeGrafter"/>
</dbReference>
<dbReference type="SUPFAM" id="SSF55874">
    <property type="entry name" value="ATPase domain of HSP90 chaperone/DNA topoisomerase II/histidine kinase"/>
    <property type="match status" value="1"/>
</dbReference>
<dbReference type="OrthoDB" id="9759607at2"/>
<dbReference type="InterPro" id="IPR003661">
    <property type="entry name" value="HisK_dim/P_dom"/>
</dbReference>
<name>B1ZQZ0_OPITP</name>
<dbReference type="InterPro" id="IPR003594">
    <property type="entry name" value="HATPase_dom"/>
</dbReference>
<dbReference type="HOGENOM" id="CLU_000445_114_72_0"/>
<evidence type="ECO:0000256" key="7">
    <source>
        <dbReference type="PROSITE-ProRule" id="PRU00169"/>
    </source>
</evidence>
<dbReference type="SMART" id="SM00448">
    <property type="entry name" value="REC"/>
    <property type="match status" value="1"/>
</dbReference>
<dbReference type="SMART" id="SM00387">
    <property type="entry name" value="HATPase_c"/>
    <property type="match status" value="1"/>
</dbReference>
<dbReference type="GO" id="GO:0000155">
    <property type="term" value="F:phosphorelay sensor kinase activity"/>
    <property type="evidence" value="ECO:0007669"/>
    <property type="project" value="InterPro"/>
</dbReference>
<dbReference type="Proteomes" id="UP000007013">
    <property type="component" value="Chromosome"/>
</dbReference>
<dbReference type="PROSITE" id="PS50110">
    <property type="entry name" value="RESPONSE_REGULATORY"/>
    <property type="match status" value="1"/>
</dbReference>
<dbReference type="EMBL" id="CP001032">
    <property type="protein sequence ID" value="ACB73657.1"/>
    <property type="molecule type" value="Genomic_DNA"/>
</dbReference>
<gene>
    <name evidence="11" type="ordered locus">Oter_0367</name>
</gene>
<keyword evidence="5 11" id="KW-0418">Kinase</keyword>
<dbReference type="NCBIfam" id="TIGR00229">
    <property type="entry name" value="sensory_box"/>
    <property type="match status" value="1"/>
</dbReference>
<dbReference type="SUPFAM" id="SSF47384">
    <property type="entry name" value="Homodimeric domain of signal transducing histidine kinase"/>
    <property type="match status" value="1"/>
</dbReference>
<dbReference type="InterPro" id="IPR000014">
    <property type="entry name" value="PAS"/>
</dbReference>
<dbReference type="Gene3D" id="1.10.287.130">
    <property type="match status" value="1"/>
</dbReference>
<comment type="catalytic activity">
    <reaction evidence="1">
        <text>ATP + protein L-histidine = ADP + protein N-phospho-L-histidine.</text>
        <dbReference type="EC" id="2.7.13.3"/>
    </reaction>
</comment>
<dbReference type="Gene3D" id="3.30.450.20">
    <property type="entry name" value="PAS domain"/>
    <property type="match status" value="1"/>
</dbReference>
<evidence type="ECO:0000256" key="6">
    <source>
        <dbReference type="ARBA" id="ARBA00023136"/>
    </source>
</evidence>
<dbReference type="PROSITE" id="PS50109">
    <property type="entry name" value="HIS_KIN"/>
    <property type="match status" value="1"/>
</dbReference>
<feature type="domain" description="Response regulatory" evidence="9">
    <location>
        <begin position="4"/>
        <end position="120"/>
    </location>
</feature>
<feature type="domain" description="PAS" evidence="10">
    <location>
        <begin position="131"/>
        <end position="202"/>
    </location>
</feature>
<dbReference type="InterPro" id="IPR036097">
    <property type="entry name" value="HisK_dim/P_sf"/>
</dbReference>
<protein>
    <recommendedName>
        <fullName evidence="2">histidine kinase</fullName>
        <ecNumber evidence="2">2.7.13.3</ecNumber>
    </recommendedName>
</protein>
<reference evidence="11 12" key="1">
    <citation type="journal article" date="2011" name="J. Bacteriol.">
        <title>Genome sequence of the verrucomicrobium Opitutus terrae PB90-1, an abundant inhabitant of rice paddy soil ecosystems.</title>
        <authorList>
            <person name="van Passel M.W."/>
            <person name="Kant R."/>
            <person name="Palva A."/>
            <person name="Copeland A."/>
            <person name="Lucas S."/>
            <person name="Lapidus A."/>
            <person name="Glavina del Rio T."/>
            <person name="Pitluck S."/>
            <person name="Goltsman E."/>
            <person name="Clum A."/>
            <person name="Sun H."/>
            <person name="Schmutz J."/>
            <person name="Larimer F.W."/>
            <person name="Land M.L."/>
            <person name="Hauser L."/>
            <person name="Kyrpides N."/>
            <person name="Mikhailova N."/>
            <person name="Richardson P.P."/>
            <person name="Janssen P.H."/>
            <person name="de Vos W.M."/>
            <person name="Smidt H."/>
        </authorList>
    </citation>
    <scope>NUCLEOTIDE SEQUENCE [LARGE SCALE GENOMIC DNA]</scope>
    <source>
        <strain evidence="12">DSM 11246 / JCM 15787 / PB90-1</strain>
    </source>
</reference>
<dbReference type="KEGG" id="ote:Oter_0367"/>
<dbReference type="Gene3D" id="3.40.50.2300">
    <property type="match status" value="1"/>
</dbReference>
<evidence type="ECO:0000256" key="3">
    <source>
        <dbReference type="ARBA" id="ARBA00022553"/>
    </source>
</evidence>
<dbReference type="AlphaFoldDB" id="B1ZQZ0"/>
<dbReference type="SUPFAM" id="SSF55785">
    <property type="entry name" value="PYP-like sensor domain (PAS domain)"/>
    <property type="match status" value="1"/>
</dbReference>
<dbReference type="InterPro" id="IPR001789">
    <property type="entry name" value="Sig_transdc_resp-reg_receiver"/>
</dbReference>
<dbReference type="RefSeq" id="WP_012373195.1">
    <property type="nucleotide sequence ID" value="NC_010571.1"/>
</dbReference>
<dbReference type="CDD" id="cd17538">
    <property type="entry name" value="REC_D1_PleD-like"/>
    <property type="match status" value="1"/>
</dbReference>
<proteinExistence type="predicted"/>
<dbReference type="InterPro" id="IPR036890">
    <property type="entry name" value="HATPase_C_sf"/>
</dbReference>
<evidence type="ECO:0000313" key="12">
    <source>
        <dbReference type="Proteomes" id="UP000007013"/>
    </source>
</evidence>
<sequence>MNARILIADDDPLNQITLEAILQRDGYELHFAHNGLEACEQARRLRPDLMLLDVMMPEVNGFEVCRRVRRDAEIGRMPIILITALLDEKSRLEGLRAGADDFLSKPCPSEELRARVRTVASLNRFRTIAEQSARFERLFELAPAAIVVVDEQGRVCAANPGARGLLGMEAGAQNDGCPICGRFDPASAEAVRSAIRAVLHGETPPPAEVRRSGPEGGYVMSLRVAVVPEDGARRVMLVLDDVTNEVNARESLRQMNAELDTMVRERTRQLEEANELLMSYASFVSHDLRSPLTVVKGYLSMLVEGVVPLPPEAAQLVTPAYNATLVMQDLVQNILQLAKDAHEGQGAEPDRPVDPQPVIVRLTGHLRGLHPQPEPEFVIGPLPPVGVSAVLIERVFYNLLTNAMKYSASVAQPKIEIGGRITPEGPVLFVRDNGVGFDSREADKLFQEFSRLPGAEQSDGLGLGLALVARMLRAHRGRIWAEGEKGAGATFYVQLPPPPVPRA</sequence>
<dbReference type="InterPro" id="IPR013656">
    <property type="entry name" value="PAS_4"/>
</dbReference>
<dbReference type="SMART" id="SM00091">
    <property type="entry name" value="PAS"/>
    <property type="match status" value="1"/>
</dbReference>
<dbReference type="GO" id="GO:0007234">
    <property type="term" value="P:osmosensory signaling via phosphorelay pathway"/>
    <property type="evidence" value="ECO:0007669"/>
    <property type="project" value="TreeGrafter"/>
</dbReference>
<dbReference type="GO" id="GO:0016020">
    <property type="term" value="C:membrane"/>
    <property type="evidence" value="ECO:0007669"/>
    <property type="project" value="UniProtKB-SubCell"/>
</dbReference>
<evidence type="ECO:0000256" key="4">
    <source>
        <dbReference type="ARBA" id="ARBA00022679"/>
    </source>
</evidence>
<evidence type="ECO:0000259" key="10">
    <source>
        <dbReference type="PROSITE" id="PS50112"/>
    </source>
</evidence>
<evidence type="ECO:0000259" key="8">
    <source>
        <dbReference type="PROSITE" id="PS50109"/>
    </source>
</evidence>
<dbReference type="PROSITE" id="PS50112">
    <property type="entry name" value="PAS"/>
    <property type="match status" value="1"/>
</dbReference>
<dbReference type="InterPro" id="IPR050351">
    <property type="entry name" value="BphY/WalK/GraS-like"/>
</dbReference>
<dbReference type="InterPro" id="IPR004358">
    <property type="entry name" value="Sig_transdc_His_kin-like_C"/>
</dbReference>
<dbReference type="GO" id="GO:0030295">
    <property type="term" value="F:protein kinase activator activity"/>
    <property type="evidence" value="ECO:0007669"/>
    <property type="project" value="TreeGrafter"/>
</dbReference>
<dbReference type="eggNOG" id="COG4251">
    <property type="taxonomic scope" value="Bacteria"/>
</dbReference>
<dbReference type="PANTHER" id="PTHR42878:SF15">
    <property type="entry name" value="BACTERIOPHYTOCHROME"/>
    <property type="match status" value="1"/>
</dbReference>
<keyword evidence="6" id="KW-0472">Membrane</keyword>